<evidence type="ECO:0000259" key="2">
    <source>
        <dbReference type="PROSITE" id="PS50105"/>
    </source>
</evidence>
<evidence type="ECO:0000256" key="1">
    <source>
        <dbReference type="SAM" id="SignalP"/>
    </source>
</evidence>
<feature type="signal peptide" evidence="1">
    <location>
        <begin position="1"/>
        <end position="22"/>
    </location>
</feature>
<sequence precursor="true">MQTWILTALLVLSLFANGFLFAQRAAAPAPPPPPDAALVSDLQRLMIDLDEAPEWRHRLVSLGRFAESRDARRQAQQRIMTGELLELLSGADLDFGRITALVEEIGLEDNTHRLRLIEQLILLLNDLPADKRQLMVERLGALEVHLDELESLARVLP</sequence>
<name>B8GTY1_THISH</name>
<accession>B8GTY1</accession>
<dbReference type="RefSeq" id="WP_012638703.1">
    <property type="nucleotide sequence ID" value="NC_011901.1"/>
</dbReference>
<gene>
    <name evidence="3" type="ordered locus">Tgr7_2145</name>
</gene>
<organism evidence="3 4">
    <name type="scientific">Thioalkalivibrio sulfidiphilus (strain HL-EbGR7)</name>
    <dbReference type="NCBI Taxonomy" id="396588"/>
    <lineage>
        <taxon>Bacteria</taxon>
        <taxon>Pseudomonadati</taxon>
        <taxon>Pseudomonadota</taxon>
        <taxon>Gammaproteobacteria</taxon>
        <taxon>Chromatiales</taxon>
        <taxon>Ectothiorhodospiraceae</taxon>
        <taxon>Thioalkalivibrio</taxon>
    </lineage>
</organism>
<proteinExistence type="predicted"/>
<reference evidence="3 4" key="1">
    <citation type="journal article" date="2011" name="Stand. Genomic Sci.">
        <title>Complete genome sequence of 'Thioalkalivibrio sulfidophilus' HL-EbGr7.</title>
        <authorList>
            <person name="Muyzer G."/>
            <person name="Sorokin D.Y."/>
            <person name="Mavromatis K."/>
            <person name="Lapidus A."/>
            <person name="Clum A."/>
            <person name="Ivanova N."/>
            <person name="Pati A."/>
            <person name="d'Haeseleer P."/>
            <person name="Woyke T."/>
            <person name="Kyrpides N.C."/>
        </authorList>
    </citation>
    <scope>NUCLEOTIDE SEQUENCE [LARGE SCALE GENOMIC DNA]</scope>
    <source>
        <strain evidence="3 4">HL-EbGR7</strain>
    </source>
</reference>
<dbReference type="HOGENOM" id="CLU_1677068_0_0_6"/>
<evidence type="ECO:0000313" key="4">
    <source>
        <dbReference type="Proteomes" id="UP000002383"/>
    </source>
</evidence>
<dbReference type="OrthoDB" id="5787183at2"/>
<feature type="domain" description="SAM" evidence="2">
    <location>
        <begin position="47"/>
        <end position="126"/>
    </location>
</feature>
<dbReference type="KEGG" id="tgr:Tgr7_2145"/>
<dbReference type="Proteomes" id="UP000002383">
    <property type="component" value="Chromosome"/>
</dbReference>
<dbReference type="PROSITE" id="PS50105">
    <property type="entry name" value="SAM_DOMAIN"/>
    <property type="match status" value="1"/>
</dbReference>
<protein>
    <recommendedName>
        <fullName evidence="2">SAM domain-containing protein</fullName>
    </recommendedName>
</protein>
<keyword evidence="4" id="KW-1185">Reference proteome</keyword>
<keyword evidence="1" id="KW-0732">Signal</keyword>
<feature type="chain" id="PRO_5002872949" description="SAM domain-containing protein" evidence="1">
    <location>
        <begin position="23"/>
        <end position="157"/>
    </location>
</feature>
<dbReference type="AlphaFoldDB" id="B8GTY1"/>
<evidence type="ECO:0000313" key="3">
    <source>
        <dbReference type="EMBL" id="ACL73225.1"/>
    </source>
</evidence>
<dbReference type="InterPro" id="IPR001660">
    <property type="entry name" value="SAM"/>
</dbReference>
<dbReference type="EMBL" id="CP001339">
    <property type="protein sequence ID" value="ACL73225.1"/>
    <property type="molecule type" value="Genomic_DNA"/>
</dbReference>